<dbReference type="PANTHER" id="PTHR42781">
    <property type="entry name" value="SPERMIDINE/PUTRESCINE IMPORT ATP-BINDING PROTEIN POTA"/>
    <property type="match status" value="1"/>
</dbReference>
<accession>A0ABW3YYI1</accession>
<proteinExistence type="predicted"/>
<dbReference type="SMART" id="SM00382">
    <property type="entry name" value="AAA"/>
    <property type="match status" value="1"/>
</dbReference>
<comment type="caution">
    <text evidence="5">The sequence shown here is derived from an EMBL/GenBank/DDBJ whole genome shotgun (WGS) entry which is preliminary data.</text>
</comment>
<dbReference type="InterPro" id="IPR050093">
    <property type="entry name" value="ABC_SmlMolc_Importer"/>
</dbReference>
<feature type="domain" description="ABC transporter" evidence="4">
    <location>
        <begin position="5"/>
        <end position="235"/>
    </location>
</feature>
<reference evidence="6" key="1">
    <citation type="journal article" date="2019" name="Int. J. Syst. Evol. Microbiol.">
        <title>The Global Catalogue of Microorganisms (GCM) 10K type strain sequencing project: providing services to taxonomists for standard genome sequencing and annotation.</title>
        <authorList>
            <consortium name="The Broad Institute Genomics Platform"/>
            <consortium name="The Broad Institute Genome Sequencing Center for Infectious Disease"/>
            <person name="Wu L."/>
            <person name="Ma J."/>
        </authorList>
    </citation>
    <scope>NUCLEOTIDE SEQUENCE [LARGE SCALE GENOMIC DNA]</scope>
    <source>
        <strain evidence="6">CCUG 55609</strain>
    </source>
</reference>
<sequence length="345" mass="37632">MSTPISIQGITKSFNDKPALRGIDLEIAQGEMIALLGSSGCGKTTLLRIIAGLGTPDGGRLLFGSKDVTALPVQQRRIGMVFQGYSLFPNMSVRENIAFPLKVAKTPAAAIRHRVEELLVMTGLTERADFHPNQLSGGQQQRTALARALAPKPDVLLLDEPLSALDAQVRTHLRDEIARIQRNVGTTAILVTHDQAEALAIADRVVIMQAGRIEQAASPEELYDSPATEFSASFIGTRNRIELRPEAGALRLGNFFYRPAQDSTAVTLWVRSEDLRVCAPGEGLEARIETRLYQGPVTRLNLIAESPAGDLRLRLDGASRDLRDLRAGDRINVNFRPEDAHVFSA</sequence>
<keyword evidence="6" id="KW-1185">Reference proteome</keyword>
<dbReference type="RefSeq" id="WP_374836034.1">
    <property type="nucleotide sequence ID" value="NZ_JBHEEW010000002.1"/>
</dbReference>
<protein>
    <submittedName>
        <fullName evidence="5">ABC transporter ATP-binding protein</fullName>
    </submittedName>
</protein>
<evidence type="ECO:0000313" key="6">
    <source>
        <dbReference type="Proteomes" id="UP001597173"/>
    </source>
</evidence>
<evidence type="ECO:0000256" key="3">
    <source>
        <dbReference type="ARBA" id="ARBA00022840"/>
    </source>
</evidence>
<dbReference type="Pfam" id="PF08402">
    <property type="entry name" value="TOBE_2"/>
    <property type="match status" value="1"/>
</dbReference>
<dbReference type="SUPFAM" id="SSF52540">
    <property type="entry name" value="P-loop containing nucleoside triphosphate hydrolases"/>
    <property type="match status" value="1"/>
</dbReference>
<dbReference type="SUPFAM" id="SSF50331">
    <property type="entry name" value="MOP-like"/>
    <property type="match status" value="1"/>
</dbReference>
<evidence type="ECO:0000313" key="5">
    <source>
        <dbReference type="EMBL" id="MFD1329029.1"/>
    </source>
</evidence>
<dbReference type="InterPro" id="IPR003439">
    <property type="entry name" value="ABC_transporter-like_ATP-bd"/>
</dbReference>
<name>A0ABW3YYI1_MYCRA</name>
<gene>
    <name evidence="5" type="ORF">ACFQ33_14135</name>
</gene>
<dbReference type="InterPro" id="IPR008995">
    <property type="entry name" value="Mo/tungstate-bd_C_term_dom"/>
</dbReference>
<dbReference type="GO" id="GO:0005524">
    <property type="term" value="F:ATP binding"/>
    <property type="evidence" value="ECO:0007669"/>
    <property type="project" value="UniProtKB-KW"/>
</dbReference>
<dbReference type="PANTHER" id="PTHR42781:SF4">
    <property type="entry name" value="SPERMIDINE_PUTRESCINE IMPORT ATP-BINDING PROTEIN POTA"/>
    <property type="match status" value="1"/>
</dbReference>
<dbReference type="InterPro" id="IPR003593">
    <property type="entry name" value="AAA+_ATPase"/>
</dbReference>
<keyword evidence="2" id="KW-0547">Nucleotide-binding</keyword>
<dbReference type="Gene3D" id="3.40.50.300">
    <property type="entry name" value="P-loop containing nucleotide triphosphate hydrolases"/>
    <property type="match status" value="1"/>
</dbReference>
<dbReference type="Proteomes" id="UP001597173">
    <property type="component" value="Unassembled WGS sequence"/>
</dbReference>
<evidence type="ECO:0000256" key="1">
    <source>
        <dbReference type="ARBA" id="ARBA00022448"/>
    </source>
</evidence>
<evidence type="ECO:0000256" key="2">
    <source>
        <dbReference type="ARBA" id="ARBA00022741"/>
    </source>
</evidence>
<organism evidence="5 6">
    <name type="scientific">Mycoplana ramosa</name>
    <name type="common">Mycoplana bullata</name>
    <dbReference type="NCBI Taxonomy" id="40837"/>
    <lineage>
        <taxon>Bacteria</taxon>
        <taxon>Pseudomonadati</taxon>
        <taxon>Pseudomonadota</taxon>
        <taxon>Alphaproteobacteria</taxon>
        <taxon>Hyphomicrobiales</taxon>
        <taxon>Rhizobiaceae</taxon>
        <taxon>Mycoplana</taxon>
    </lineage>
</organism>
<dbReference type="EMBL" id="JBHTNF010000008">
    <property type="protein sequence ID" value="MFD1329029.1"/>
    <property type="molecule type" value="Genomic_DNA"/>
</dbReference>
<dbReference type="InterPro" id="IPR027417">
    <property type="entry name" value="P-loop_NTPase"/>
</dbReference>
<dbReference type="PROSITE" id="PS50893">
    <property type="entry name" value="ABC_TRANSPORTER_2"/>
    <property type="match status" value="1"/>
</dbReference>
<dbReference type="InterPro" id="IPR013611">
    <property type="entry name" value="Transp-assoc_OB_typ2"/>
</dbReference>
<evidence type="ECO:0000259" key="4">
    <source>
        <dbReference type="PROSITE" id="PS50893"/>
    </source>
</evidence>
<keyword evidence="3 5" id="KW-0067">ATP-binding</keyword>
<dbReference type="Pfam" id="PF00005">
    <property type="entry name" value="ABC_tran"/>
    <property type="match status" value="1"/>
</dbReference>
<keyword evidence="1" id="KW-0813">Transport</keyword>